<keyword evidence="3 7" id="KW-0812">Transmembrane</keyword>
<name>A0A8H3BLM5_9AGAM</name>
<organism evidence="8 9">
    <name type="scientific">Rhizoctonia solani</name>
    <dbReference type="NCBI Taxonomy" id="456999"/>
    <lineage>
        <taxon>Eukaryota</taxon>
        <taxon>Fungi</taxon>
        <taxon>Dikarya</taxon>
        <taxon>Basidiomycota</taxon>
        <taxon>Agaricomycotina</taxon>
        <taxon>Agaricomycetes</taxon>
        <taxon>Cantharellales</taxon>
        <taxon>Ceratobasidiaceae</taxon>
        <taxon>Rhizoctonia</taxon>
    </lineage>
</organism>
<dbReference type="InterPro" id="IPR035952">
    <property type="entry name" value="Rhomboid-like_sf"/>
</dbReference>
<feature type="transmembrane region" description="Helical" evidence="7">
    <location>
        <begin position="14"/>
        <end position="35"/>
    </location>
</feature>
<gene>
    <name evidence="8" type="ORF">RDB_LOCUS146244</name>
</gene>
<keyword evidence="4 7" id="KW-0256">Endoplasmic reticulum</keyword>
<feature type="transmembrane region" description="Helical" evidence="7">
    <location>
        <begin position="55"/>
        <end position="74"/>
    </location>
</feature>
<protein>
    <recommendedName>
        <fullName evidence="7">Derlin</fullName>
    </recommendedName>
</protein>
<evidence type="ECO:0000256" key="2">
    <source>
        <dbReference type="ARBA" id="ARBA00008917"/>
    </source>
</evidence>
<dbReference type="Proteomes" id="UP000663841">
    <property type="component" value="Unassembled WGS sequence"/>
</dbReference>
<comment type="function">
    <text evidence="7">May be involved in the degradation of misfolded endoplasmic reticulum (ER) luminal proteins.</text>
</comment>
<dbReference type="EMBL" id="CAJMWW010000225">
    <property type="protein sequence ID" value="CAE6458950.1"/>
    <property type="molecule type" value="Genomic_DNA"/>
</dbReference>
<evidence type="ECO:0000256" key="4">
    <source>
        <dbReference type="ARBA" id="ARBA00022824"/>
    </source>
</evidence>
<sequence>MDDIRAELRKIPPVTRFMVLSSAAVSLPVMMHILSGYKVVYTPGLVFGKAQIWRIWTSWFLGLVNAASGVPFIFDMLMLYRASNELEEALFGGHSADYAWHLLVSGAAIMEHLSSSVPSYTFSFTAQHGPIQKLKSPFLDSFPSKISISPL</sequence>
<evidence type="ECO:0000313" key="9">
    <source>
        <dbReference type="Proteomes" id="UP000663841"/>
    </source>
</evidence>
<reference evidence="8" key="1">
    <citation type="submission" date="2021-01" db="EMBL/GenBank/DDBJ databases">
        <authorList>
            <person name="Kaushik A."/>
        </authorList>
    </citation>
    <scope>NUCLEOTIDE SEQUENCE</scope>
    <source>
        <strain evidence="8">AG3-T5</strain>
    </source>
</reference>
<dbReference type="AlphaFoldDB" id="A0A8H3BLM5"/>
<dbReference type="SUPFAM" id="SSF144091">
    <property type="entry name" value="Rhomboid-like"/>
    <property type="match status" value="1"/>
</dbReference>
<comment type="caution">
    <text evidence="8">The sequence shown here is derived from an EMBL/GenBank/DDBJ whole genome shotgun (WGS) entry which is preliminary data.</text>
</comment>
<evidence type="ECO:0000313" key="8">
    <source>
        <dbReference type="EMBL" id="CAE6458950.1"/>
    </source>
</evidence>
<comment type="similarity">
    <text evidence="2 7">Belongs to the derlin family.</text>
</comment>
<comment type="caution">
    <text evidence="7">Lacks conserved residue(s) required for the propagation of feature annotation.</text>
</comment>
<evidence type="ECO:0000256" key="1">
    <source>
        <dbReference type="ARBA" id="ARBA00004477"/>
    </source>
</evidence>
<keyword evidence="6 7" id="KW-0472">Membrane</keyword>
<dbReference type="GO" id="GO:0005789">
    <property type="term" value="C:endoplasmic reticulum membrane"/>
    <property type="evidence" value="ECO:0007669"/>
    <property type="project" value="UniProtKB-SubCell"/>
</dbReference>
<comment type="subcellular location">
    <subcellularLocation>
        <location evidence="1 7">Endoplasmic reticulum membrane</location>
        <topology evidence="1 7">Multi-pass membrane protein</topology>
    </subcellularLocation>
</comment>
<evidence type="ECO:0000256" key="7">
    <source>
        <dbReference type="RuleBase" id="RU363059"/>
    </source>
</evidence>
<evidence type="ECO:0000256" key="5">
    <source>
        <dbReference type="ARBA" id="ARBA00022989"/>
    </source>
</evidence>
<dbReference type="Pfam" id="PF04511">
    <property type="entry name" value="DER1"/>
    <property type="match status" value="1"/>
</dbReference>
<proteinExistence type="inferred from homology"/>
<evidence type="ECO:0000256" key="3">
    <source>
        <dbReference type="ARBA" id="ARBA00022692"/>
    </source>
</evidence>
<evidence type="ECO:0000256" key="6">
    <source>
        <dbReference type="ARBA" id="ARBA00023136"/>
    </source>
</evidence>
<keyword evidence="5 7" id="KW-1133">Transmembrane helix</keyword>
<accession>A0A8H3BLM5</accession>
<dbReference type="GO" id="GO:0006950">
    <property type="term" value="P:response to stress"/>
    <property type="evidence" value="ECO:0007669"/>
    <property type="project" value="UniProtKB-ARBA"/>
</dbReference>
<dbReference type="PANTHER" id="PTHR11009">
    <property type="entry name" value="DER1-LIKE PROTEIN, DERLIN"/>
    <property type="match status" value="1"/>
</dbReference>
<dbReference type="InterPro" id="IPR007599">
    <property type="entry name" value="DER1"/>
</dbReference>